<keyword evidence="3" id="KW-0378">Hydrolase</keyword>
<dbReference type="InterPro" id="IPR017705">
    <property type="entry name" value="Ribonuclease_Y"/>
</dbReference>
<dbReference type="PANTHER" id="PTHR12826:SF15">
    <property type="entry name" value="RIBONUCLEASE Y"/>
    <property type="match status" value="1"/>
</dbReference>
<dbReference type="GO" id="GO:0016787">
    <property type="term" value="F:hydrolase activity"/>
    <property type="evidence" value="ECO:0007669"/>
    <property type="project" value="UniProtKB-KW"/>
</dbReference>
<dbReference type="InterPro" id="IPR006674">
    <property type="entry name" value="HD_domain"/>
</dbReference>
<evidence type="ECO:0000256" key="1">
    <source>
        <dbReference type="ARBA" id="ARBA00022722"/>
    </source>
</evidence>
<protein>
    <recommendedName>
        <fullName evidence="5">HD domain-containing protein</fullName>
    </recommendedName>
</protein>
<dbReference type="HAMAP" id="MF_00335">
    <property type="entry name" value="RNase_Y"/>
    <property type="match status" value="1"/>
</dbReference>
<evidence type="ECO:0000256" key="3">
    <source>
        <dbReference type="ARBA" id="ARBA00022801"/>
    </source>
</evidence>
<dbReference type="InterPro" id="IPR036612">
    <property type="entry name" value="KH_dom_type_1_sf"/>
</dbReference>
<dbReference type="GO" id="GO:0003723">
    <property type="term" value="F:RNA binding"/>
    <property type="evidence" value="ECO:0007669"/>
    <property type="project" value="UniProtKB-KW"/>
</dbReference>
<dbReference type="GO" id="GO:0016020">
    <property type="term" value="C:membrane"/>
    <property type="evidence" value="ECO:0007669"/>
    <property type="project" value="InterPro"/>
</dbReference>
<dbReference type="SUPFAM" id="SSF54791">
    <property type="entry name" value="Eukaryotic type KH-domain (KH-domain type I)"/>
    <property type="match status" value="1"/>
</dbReference>
<dbReference type="InterPro" id="IPR004087">
    <property type="entry name" value="KH_dom"/>
</dbReference>
<dbReference type="InterPro" id="IPR006675">
    <property type="entry name" value="HDIG_dom"/>
</dbReference>
<dbReference type="NCBIfam" id="TIGR03319">
    <property type="entry name" value="RNase_Y"/>
    <property type="match status" value="1"/>
</dbReference>
<proteinExistence type="inferred from homology"/>
<feature type="domain" description="HD" evidence="5">
    <location>
        <begin position="161"/>
        <end position="254"/>
    </location>
</feature>
<reference evidence="6" key="1">
    <citation type="journal article" date="2014" name="Front. Microbiol.">
        <title>High frequency of phylogenetically diverse reductive dehalogenase-homologous genes in deep subseafloor sedimentary metagenomes.</title>
        <authorList>
            <person name="Kawai M."/>
            <person name="Futagami T."/>
            <person name="Toyoda A."/>
            <person name="Takaki Y."/>
            <person name="Nishi S."/>
            <person name="Hori S."/>
            <person name="Arai W."/>
            <person name="Tsubouchi T."/>
            <person name="Morono Y."/>
            <person name="Uchiyama I."/>
            <person name="Ito T."/>
            <person name="Fujiyama A."/>
            <person name="Inagaki F."/>
            <person name="Takami H."/>
        </authorList>
    </citation>
    <scope>NUCLEOTIDE SEQUENCE</scope>
    <source>
        <strain evidence="6">Expedition CK06-06</strain>
    </source>
</reference>
<dbReference type="SMART" id="SM00471">
    <property type="entry name" value="HDc"/>
    <property type="match status" value="1"/>
</dbReference>
<sequence length="345" mass="37761">REWEAKLKEEADQKAQGILSQAIQRSASEVVSETTTASVPLPSDEMKGRLIGREGRNIRALEQATGVDLVIDDTPEAVTLSSFDPVRREVARVALNKLILDGRIHPARIEEVVAKAKEEVDATILSTGEQAAYQVGVHGLHPALVRLLGRLKYRTSYGQNVLTHSIEVAYLASMIASELNTDVALAKKSGLLHDIGKAVDREVEGSHAAIGADLVKQWDKSPEVVQGIIEHHLEADTVGIWGFIISAADAISGARPGARRELLESYLKRLKALEDIADGFTGVEKSFAIQAGREIRVLVKPEEIDDLGAMRLVRDIVKKIEESMEYPGQIKVTVLRETRAVDYAK</sequence>
<keyword evidence="2" id="KW-0255">Endonuclease</keyword>
<keyword evidence="4" id="KW-0694">RNA-binding</keyword>
<evidence type="ECO:0000259" key="5">
    <source>
        <dbReference type="PROSITE" id="PS51831"/>
    </source>
</evidence>
<comment type="caution">
    <text evidence="6">The sequence shown here is derived from an EMBL/GenBank/DDBJ whole genome shotgun (WGS) entry which is preliminary data.</text>
</comment>
<dbReference type="AlphaFoldDB" id="X0SKI7"/>
<dbReference type="PROSITE" id="PS50084">
    <property type="entry name" value="KH_TYPE_1"/>
    <property type="match status" value="1"/>
</dbReference>
<name>X0SKI7_9ZZZZ</name>
<keyword evidence="1" id="KW-0540">Nuclease</keyword>
<dbReference type="Pfam" id="PF00013">
    <property type="entry name" value="KH_1"/>
    <property type="match status" value="1"/>
</dbReference>
<dbReference type="GO" id="GO:0004519">
    <property type="term" value="F:endonuclease activity"/>
    <property type="evidence" value="ECO:0007669"/>
    <property type="project" value="UniProtKB-KW"/>
</dbReference>
<dbReference type="PROSITE" id="PS51831">
    <property type="entry name" value="HD"/>
    <property type="match status" value="1"/>
</dbReference>
<dbReference type="CDD" id="cd00077">
    <property type="entry name" value="HDc"/>
    <property type="match status" value="1"/>
</dbReference>
<dbReference type="Gene3D" id="3.30.1370.10">
    <property type="entry name" value="K Homology domain, type 1"/>
    <property type="match status" value="1"/>
</dbReference>
<dbReference type="GO" id="GO:0006402">
    <property type="term" value="P:mRNA catabolic process"/>
    <property type="evidence" value="ECO:0007669"/>
    <property type="project" value="InterPro"/>
</dbReference>
<dbReference type="InterPro" id="IPR003607">
    <property type="entry name" value="HD/PDEase_dom"/>
</dbReference>
<dbReference type="InterPro" id="IPR004088">
    <property type="entry name" value="KH_dom_type_1"/>
</dbReference>
<dbReference type="Pfam" id="PF01966">
    <property type="entry name" value="HD"/>
    <property type="match status" value="1"/>
</dbReference>
<feature type="non-terminal residue" evidence="6">
    <location>
        <position position="1"/>
    </location>
</feature>
<evidence type="ECO:0000313" key="6">
    <source>
        <dbReference type="EMBL" id="GAF81598.1"/>
    </source>
</evidence>
<dbReference type="PANTHER" id="PTHR12826">
    <property type="entry name" value="RIBONUCLEASE Y"/>
    <property type="match status" value="1"/>
</dbReference>
<accession>X0SKI7</accession>
<dbReference type="SUPFAM" id="SSF109604">
    <property type="entry name" value="HD-domain/PDEase-like"/>
    <property type="match status" value="1"/>
</dbReference>
<dbReference type="SMART" id="SM00322">
    <property type="entry name" value="KH"/>
    <property type="match status" value="1"/>
</dbReference>
<evidence type="ECO:0000256" key="2">
    <source>
        <dbReference type="ARBA" id="ARBA00022759"/>
    </source>
</evidence>
<evidence type="ECO:0000256" key="4">
    <source>
        <dbReference type="ARBA" id="ARBA00022884"/>
    </source>
</evidence>
<organism evidence="6">
    <name type="scientific">marine sediment metagenome</name>
    <dbReference type="NCBI Taxonomy" id="412755"/>
    <lineage>
        <taxon>unclassified sequences</taxon>
        <taxon>metagenomes</taxon>
        <taxon>ecological metagenomes</taxon>
    </lineage>
</organism>
<dbReference type="CDD" id="cd22431">
    <property type="entry name" value="KH-I_RNaseY"/>
    <property type="match status" value="1"/>
</dbReference>
<dbReference type="EMBL" id="BARS01003355">
    <property type="protein sequence ID" value="GAF81598.1"/>
    <property type="molecule type" value="Genomic_DNA"/>
</dbReference>
<gene>
    <name evidence="6" type="ORF">S01H1_06502</name>
</gene>
<dbReference type="Gene3D" id="1.10.3210.10">
    <property type="entry name" value="Hypothetical protein af1432"/>
    <property type="match status" value="1"/>
</dbReference>
<dbReference type="NCBIfam" id="TIGR00277">
    <property type="entry name" value="HDIG"/>
    <property type="match status" value="1"/>
</dbReference>